<keyword evidence="2" id="KW-1185">Reference proteome</keyword>
<protein>
    <submittedName>
        <fullName evidence="1">Uncharacterized protein</fullName>
    </submittedName>
</protein>
<dbReference type="Proteomes" id="UP000653305">
    <property type="component" value="Unassembled WGS sequence"/>
</dbReference>
<dbReference type="EMBL" id="BMAC01000863">
    <property type="protein sequence ID" value="GFQ03752.1"/>
    <property type="molecule type" value="Genomic_DNA"/>
</dbReference>
<dbReference type="AlphaFoldDB" id="A0A830DBS1"/>
<comment type="caution">
    <text evidence="1">The sequence shown here is derived from an EMBL/GenBank/DDBJ whole genome shotgun (WGS) entry which is preliminary data.</text>
</comment>
<name>A0A830DBS1_9LAMI</name>
<evidence type="ECO:0000313" key="1">
    <source>
        <dbReference type="EMBL" id="GFQ03752.1"/>
    </source>
</evidence>
<evidence type="ECO:0000313" key="2">
    <source>
        <dbReference type="Proteomes" id="UP000653305"/>
    </source>
</evidence>
<reference evidence="1" key="1">
    <citation type="submission" date="2020-07" db="EMBL/GenBank/DDBJ databases">
        <title>Ethylene signaling mediates host invasion by parasitic plants.</title>
        <authorList>
            <person name="Yoshida S."/>
        </authorList>
    </citation>
    <scope>NUCLEOTIDE SEQUENCE</scope>
    <source>
        <strain evidence="1">Okayama</strain>
    </source>
</reference>
<accession>A0A830DBS1</accession>
<organism evidence="1 2">
    <name type="scientific">Phtheirospermum japonicum</name>
    <dbReference type="NCBI Taxonomy" id="374723"/>
    <lineage>
        <taxon>Eukaryota</taxon>
        <taxon>Viridiplantae</taxon>
        <taxon>Streptophyta</taxon>
        <taxon>Embryophyta</taxon>
        <taxon>Tracheophyta</taxon>
        <taxon>Spermatophyta</taxon>
        <taxon>Magnoliopsida</taxon>
        <taxon>eudicotyledons</taxon>
        <taxon>Gunneridae</taxon>
        <taxon>Pentapetalae</taxon>
        <taxon>asterids</taxon>
        <taxon>lamiids</taxon>
        <taxon>Lamiales</taxon>
        <taxon>Orobanchaceae</taxon>
        <taxon>Orobanchaceae incertae sedis</taxon>
        <taxon>Phtheirospermum</taxon>
    </lineage>
</organism>
<proteinExistence type="predicted"/>
<sequence>MESFDSSPDYMRATSSCDAKKEYSSLHQLVPMLNLRMTVRKAKVGDLALVSYVPVRIQKLIVASNVAAQWIKDLN</sequence>
<gene>
    <name evidence="1" type="ORF">PHJA_002519000</name>
</gene>